<dbReference type="Proteomes" id="UP000001307">
    <property type="component" value="Unassembled WGS sequence"/>
</dbReference>
<feature type="chain" id="PRO_5012226493" evidence="2">
    <location>
        <begin position="16"/>
        <end position="451"/>
    </location>
</feature>
<feature type="region of interest" description="Disordered" evidence="1">
    <location>
        <begin position="287"/>
        <end position="397"/>
    </location>
</feature>
<reference evidence="3" key="1">
    <citation type="journal article" date="2010" name="Science">
        <title>Plasticity of animal genome architecture unmasked by rapid evolution of a pelagic tunicate.</title>
        <authorList>
            <person name="Denoeud F."/>
            <person name="Henriet S."/>
            <person name="Mungpakdee S."/>
            <person name="Aury J.M."/>
            <person name="Da Silva C."/>
            <person name="Brinkmann H."/>
            <person name="Mikhaleva J."/>
            <person name="Olsen L.C."/>
            <person name="Jubin C."/>
            <person name="Canestro C."/>
            <person name="Bouquet J.M."/>
            <person name="Danks G."/>
            <person name="Poulain J."/>
            <person name="Campsteijn C."/>
            <person name="Adamski M."/>
            <person name="Cross I."/>
            <person name="Yadetie F."/>
            <person name="Muffato M."/>
            <person name="Louis A."/>
            <person name="Butcher S."/>
            <person name="Tsagkogeorga G."/>
            <person name="Konrad A."/>
            <person name="Singh S."/>
            <person name="Jensen M.F."/>
            <person name="Cong E.H."/>
            <person name="Eikeseth-Otteraa H."/>
            <person name="Noel B."/>
            <person name="Anthouard V."/>
            <person name="Porcel B.M."/>
            <person name="Kachouri-Lafond R."/>
            <person name="Nishino A."/>
            <person name="Ugolini M."/>
            <person name="Chourrout P."/>
            <person name="Nishida H."/>
            <person name="Aasland R."/>
            <person name="Huzurbazar S."/>
            <person name="Westhof E."/>
            <person name="Delsuc F."/>
            <person name="Lehrach H."/>
            <person name="Reinhardt R."/>
            <person name="Weissenbach J."/>
            <person name="Roy S.W."/>
            <person name="Artiguenave F."/>
            <person name="Postlethwait J.H."/>
            <person name="Manak J.R."/>
            <person name="Thompson E.M."/>
            <person name="Jaillon O."/>
            <person name="Du Pasquier L."/>
            <person name="Boudinot P."/>
            <person name="Liberles D.A."/>
            <person name="Volff J.N."/>
            <person name="Philippe H."/>
            <person name="Lenhard B."/>
            <person name="Roest Crollius H."/>
            <person name="Wincker P."/>
            <person name="Chourrout D."/>
        </authorList>
    </citation>
    <scope>NUCLEOTIDE SEQUENCE [LARGE SCALE GENOMIC DNA]</scope>
</reference>
<feature type="compositionally biased region" description="Low complexity" evidence="1">
    <location>
        <begin position="290"/>
        <end position="300"/>
    </location>
</feature>
<feature type="compositionally biased region" description="Gly residues" evidence="1">
    <location>
        <begin position="313"/>
        <end position="322"/>
    </location>
</feature>
<keyword evidence="4" id="KW-1185">Reference proteome</keyword>
<dbReference type="Pfam" id="PF01391">
    <property type="entry name" value="Collagen"/>
    <property type="match status" value="2"/>
</dbReference>
<gene>
    <name evidence="3" type="ORF">GSOID_T00016719001</name>
</gene>
<dbReference type="AlphaFoldDB" id="E4XNW4"/>
<organism evidence="3">
    <name type="scientific">Oikopleura dioica</name>
    <name type="common">Tunicate</name>
    <dbReference type="NCBI Taxonomy" id="34765"/>
    <lineage>
        <taxon>Eukaryota</taxon>
        <taxon>Metazoa</taxon>
        <taxon>Chordata</taxon>
        <taxon>Tunicata</taxon>
        <taxon>Appendicularia</taxon>
        <taxon>Copelata</taxon>
        <taxon>Oikopleuridae</taxon>
        <taxon>Oikopleura</taxon>
    </lineage>
</organism>
<proteinExistence type="predicted"/>
<accession>E4XNW4</accession>
<feature type="compositionally biased region" description="Gly residues" evidence="1">
    <location>
        <begin position="373"/>
        <end position="388"/>
    </location>
</feature>
<evidence type="ECO:0000256" key="1">
    <source>
        <dbReference type="SAM" id="MobiDB-lite"/>
    </source>
</evidence>
<dbReference type="PANTHER" id="PTHR24637:SF416">
    <property type="entry name" value="NEMATODE CUTICLE COLLAGEN N-TERMINAL DOMAIN-CONTAINING PROTEIN"/>
    <property type="match status" value="1"/>
</dbReference>
<protein>
    <submittedName>
        <fullName evidence="3">Uncharacterized protein</fullName>
    </submittedName>
</protein>
<evidence type="ECO:0000313" key="3">
    <source>
        <dbReference type="EMBL" id="CBY11552.1"/>
    </source>
</evidence>
<evidence type="ECO:0000256" key="2">
    <source>
        <dbReference type="SAM" id="SignalP"/>
    </source>
</evidence>
<dbReference type="EMBL" id="FN653086">
    <property type="protein sequence ID" value="CBY11552.1"/>
    <property type="molecule type" value="Genomic_DNA"/>
</dbReference>
<sequence length="451" mass="47056">MVKFLNLTAFGLAASQTCVAPKHEIFWPKYQAGTASRLLHPPSLHCQFTECPPLFLDRQSCNRVGIAYHGDMANPRLGDFKFTQAVNPIPRRSFLSDVYQPIVQTFAEYNRDVTDLGDLHSQHIDALKNSLRAGDVLIYVANEYLDNTSAVNFCKQLVNRGVIIIPVFVGSDGDIGQLALLAETQKTGEIQKALRQTKAASRFLDAETGGLILPAIDTGRGTGSRRAEAIVMFSALFAQCPGSCISYCETRFDEISVKFPQPRNGKDGCCGPVGPDGPMGLQGAPGPQGCVGAPGTTGPVGEPGPAGPQGDCGAPGGPGKRGLPGLAGQIGNPGADGEPGECGPNGKRGMPGKPGPSGPDGDRGAPGAQGPCGPAGGKGPQGGKGPPGLRGNTGASGIGMLTRNSEFAMAQQNLFDRALFDVLQDDTVWQMVHDMGNIRVSETIQSCSCDV</sequence>
<evidence type="ECO:0000313" key="4">
    <source>
        <dbReference type="Proteomes" id="UP000001307"/>
    </source>
</evidence>
<dbReference type="OrthoDB" id="10037288at2759"/>
<feature type="signal peptide" evidence="2">
    <location>
        <begin position="1"/>
        <end position="15"/>
    </location>
</feature>
<name>E4XNW4_OIKDI</name>
<dbReference type="InterPro" id="IPR008160">
    <property type="entry name" value="Collagen"/>
</dbReference>
<dbReference type="PANTHER" id="PTHR24637">
    <property type="entry name" value="COLLAGEN"/>
    <property type="match status" value="1"/>
</dbReference>
<dbReference type="InParanoid" id="E4XNW4"/>
<keyword evidence="2" id="KW-0732">Signal</keyword>